<keyword evidence="1" id="KW-1015">Disulfide bond</keyword>
<comment type="caution">
    <text evidence="3">The sequence shown here is derived from an EMBL/GenBank/DDBJ whole genome shotgun (WGS) entry which is preliminary data.</text>
</comment>
<dbReference type="EMBL" id="NVUL01000107">
    <property type="protein sequence ID" value="PCI74174.1"/>
    <property type="molecule type" value="Genomic_DNA"/>
</dbReference>
<organism evidence="3 4">
    <name type="scientific">SAR86 cluster bacterium</name>
    <dbReference type="NCBI Taxonomy" id="2030880"/>
    <lineage>
        <taxon>Bacteria</taxon>
        <taxon>Pseudomonadati</taxon>
        <taxon>Pseudomonadota</taxon>
        <taxon>Gammaproteobacteria</taxon>
        <taxon>SAR86 cluster</taxon>
    </lineage>
</organism>
<dbReference type="GO" id="GO:0016715">
    <property type="term" value="F:oxidoreductase activity, acting on paired donors, with incorporation or reduction of molecular oxygen, reduced ascorbate as one donor, and incorporation of one atom of oxygen"/>
    <property type="evidence" value="ECO:0007669"/>
    <property type="project" value="InterPro"/>
</dbReference>
<evidence type="ECO:0000313" key="3">
    <source>
        <dbReference type="EMBL" id="PCI74174.1"/>
    </source>
</evidence>
<dbReference type="InterPro" id="IPR036909">
    <property type="entry name" value="Cyt_c-like_dom_sf"/>
</dbReference>
<dbReference type="Gene3D" id="2.60.120.230">
    <property type="match status" value="1"/>
</dbReference>
<dbReference type="InterPro" id="IPR008977">
    <property type="entry name" value="PHM/PNGase_F_dom_sf"/>
</dbReference>
<keyword evidence="2" id="KW-0732">Signal</keyword>
<dbReference type="GO" id="GO:0009055">
    <property type="term" value="F:electron transfer activity"/>
    <property type="evidence" value="ECO:0007669"/>
    <property type="project" value="InterPro"/>
</dbReference>
<accession>A0A2A4WVD6</accession>
<evidence type="ECO:0000313" key="4">
    <source>
        <dbReference type="Proteomes" id="UP000218767"/>
    </source>
</evidence>
<gene>
    <name evidence="3" type="ORF">COB20_15440</name>
</gene>
<feature type="signal peptide" evidence="2">
    <location>
        <begin position="1"/>
        <end position="33"/>
    </location>
</feature>
<dbReference type="SUPFAM" id="SSF49742">
    <property type="entry name" value="PHM/PNGase F"/>
    <property type="match status" value="2"/>
</dbReference>
<reference evidence="4" key="1">
    <citation type="submission" date="2017-08" db="EMBL/GenBank/DDBJ databases">
        <title>A dynamic microbial community with high functional redundancy inhabits the cold, oxic subseafloor aquifer.</title>
        <authorList>
            <person name="Tully B.J."/>
            <person name="Wheat C.G."/>
            <person name="Glazer B.T."/>
            <person name="Huber J.A."/>
        </authorList>
    </citation>
    <scope>NUCLEOTIDE SEQUENCE [LARGE SCALE GENOMIC DNA]</scope>
</reference>
<dbReference type="AlphaFoldDB" id="A0A2A4WVD6"/>
<dbReference type="InterPro" id="IPR014784">
    <property type="entry name" value="Cu2_ascorb_mOase-like_C"/>
</dbReference>
<feature type="chain" id="PRO_5012495146" description="Cytochrome c domain-containing protein" evidence="2">
    <location>
        <begin position="34"/>
        <end position="445"/>
    </location>
</feature>
<name>A0A2A4WVD6_9GAMM</name>
<dbReference type="Proteomes" id="UP000218767">
    <property type="component" value="Unassembled WGS sequence"/>
</dbReference>
<proteinExistence type="predicted"/>
<dbReference type="SUPFAM" id="SSF46626">
    <property type="entry name" value="Cytochrome c"/>
    <property type="match status" value="1"/>
</dbReference>
<evidence type="ECO:0000256" key="2">
    <source>
        <dbReference type="SAM" id="SignalP"/>
    </source>
</evidence>
<sequence>MKVTTSRKSKARGIISSAVLGMVILLPPTLASAQSPDEDITFSRDIMPILQDNCQECHRAEGIGPMPLMNYEDAKLWAPLIQLKVVNRQMPPWHIDRTIGLQKFKNDRSLSDDQVEMISAWVNAGAPEGNPADLPPATQFTDATAWSIGEPDVIVNWEYTVPASGPDLYGDIFTTDLVGKMQNGRYIKAIQTRAVDDASRRVVHHALSYASPGNSRTDQGDDQFLVEYASGKSAEIYPDNSGVLLQPDSEVRLSYHMHPIGVETNAKIELGIVFYPEGFEPEYRRWSKQLGQRQSLLDIPAGEVVRTDGYVYFHTNATITAFQPHMHGLGAYQCLELIYPSEGATAKTELISCANWDYNWHTIYNYADDVAPLVPAGTVGHIISYMDNTDSNPGNHDARNWTGDGPRTIDEMAFSWLGWYSMTDEQYLAEIERRNLMNEIASADD</sequence>
<protein>
    <recommendedName>
        <fullName evidence="5">Cytochrome c domain-containing protein</fullName>
    </recommendedName>
</protein>
<dbReference type="GO" id="GO:0020037">
    <property type="term" value="F:heme binding"/>
    <property type="evidence" value="ECO:0007669"/>
    <property type="project" value="InterPro"/>
</dbReference>
<evidence type="ECO:0008006" key="5">
    <source>
        <dbReference type="Google" id="ProtNLM"/>
    </source>
</evidence>
<evidence type="ECO:0000256" key="1">
    <source>
        <dbReference type="ARBA" id="ARBA00023157"/>
    </source>
</evidence>